<organism evidence="1 2">
    <name type="scientific">Amphibacillus xylanus (strain ATCC 51415 / DSM 6626 / JCM 7361 / LMG 17667 / NBRC 15112 / Ep01)</name>
    <dbReference type="NCBI Taxonomy" id="698758"/>
    <lineage>
        <taxon>Bacteria</taxon>
        <taxon>Bacillati</taxon>
        <taxon>Bacillota</taxon>
        <taxon>Bacilli</taxon>
        <taxon>Bacillales</taxon>
        <taxon>Bacillaceae</taxon>
        <taxon>Amphibacillus</taxon>
    </lineage>
</organism>
<dbReference type="KEGG" id="axl:AXY_09760"/>
<dbReference type="Proteomes" id="UP000006294">
    <property type="component" value="Chromosome"/>
</dbReference>
<dbReference type="STRING" id="698758.AXY_09760"/>
<accession>K0J763</accession>
<evidence type="ECO:0000313" key="2">
    <source>
        <dbReference type="Proteomes" id="UP000006294"/>
    </source>
</evidence>
<name>K0J763_AMPXN</name>
<reference evidence="1 2" key="1">
    <citation type="submission" date="2011-01" db="EMBL/GenBank/DDBJ databases">
        <title>Whole genome sequence of Amphibacillus xylinus NBRC 15112.</title>
        <authorList>
            <person name="Nakazawa H."/>
            <person name="Katano Y."/>
            <person name="Nakamura S."/>
            <person name="Sasagawa M."/>
            <person name="Fukada J."/>
            <person name="Arai T."/>
            <person name="Sasakura N."/>
            <person name="Mochizuki D."/>
            <person name="Hosoyama A."/>
            <person name="Harada K."/>
            <person name="Horikawa H."/>
            <person name="Kato Y."/>
            <person name="Harada T."/>
            <person name="Sasaki K."/>
            <person name="Sekiguchi M."/>
            <person name="Hodoyama M."/>
            <person name="Nishiko R."/>
            <person name="Narita H."/>
            <person name="Hanamaki A."/>
            <person name="Hata C."/>
            <person name="Konno Y."/>
            <person name="Niimura Y."/>
            <person name="Yamazaki S."/>
            <person name="Fujita N."/>
        </authorList>
    </citation>
    <scope>NUCLEOTIDE SEQUENCE [LARGE SCALE GENOMIC DNA]</scope>
    <source>
        <strain evidence="2">ATCC 51415 / DSM 6626 / JCM 7361 / LMG 17667 / NBRC 15112 / Ep01</strain>
    </source>
</reference>
<dbReference type="RefSeq" id="WP_015009713.1">
    <property type="nucleotide sequence ID" value="NC_018704.1"/>
</dbReference>
<gene>
    <name evidence="1" type="ordered locus">AXY_09760</name>
</gene>
<sequence>MGETYIVFLDEREDTYLGRNLAITGGPQGRYNKVGDVFVRQVNPIGDNGLKELTERELIQTLNERNEELNIDLSIIE</sequence>
<dbReference type="AlphaFoldDB" id="K0J763"/>
<protein>
    <submittedName>
        <fullName evidence="1">Uncharacterized protein</fullName>
    </submittedName>
</protein>
<proteinExistence type="predicted"/>
<evidence type="ECO:0000313" key="1">
    <source>
        <dbReference type="EMBL" id="BAM47108.1"/>
    </source>
</evidence>
<keyword evidence="2" id="KW-1185">Reference proteome</keyword>
<dbReference type="HOGENOM" id="CLU_2630317_0_0_9"/>
<dbReference type="EMBL" id="AP012050">
    <property type="protein sequence ID" value="BAM47108.1"/>
    <property type="molecule type" value="Genomic_DNA"/>
</dbReference>